<dbReference type="Proteomes" id="UP000004319">
    <property type="component" value="Unassembled WGS sequence"/>
</dbReference>
<dbReference type="AlphaFoldDB" id="F7VI01"/>
<protein>
    <submittedName>
        <fullName evidence="1">Uncharacterized protein</fullName>
    </submittedName>
</protein>
<accession>F7VI01</accession>
<evidence type="ECO:0000313" key="1">
    <source>
        <dbReference type="EMBL" id="GAA09996.1"/>
    </source>
</evidence>
<organism evidence="1 2">
    <name type="scientific">Acetobacter tropicalis NBRC 101654</name>
    <dbReference type="NCBI Taxonomy" id="749388"/>
    <lineage>
        <taxon>Bacteria</taxon>
        <taxon>Pseudomonadati</taxon>
        <taxon>Pseudomonadota</taxon>
        <taxon>Alphaproteobacteria</taxon>
        <taxon>Acetobacterales</taxon>
        <taxon>Acetobacteraceae</taxon>
        <taxon>Acetobacter</taxon>
    </lineage>
</organism>
<proteinExistence type="predicted"/>
<comment type="caution">
    <text evidence="1">The sequence shown here is derived from an EMBL/GenBank/DDBJ whole genome shotgun (WGS) entry which is preliminary data.</text>
</comment>
<gene>
    <name evidence="1" type="ORF">ATPR_3000</name>
</gene>
<dbReference type="EMBL" id="BABS01000149">
    <property type="protein sequence ID" value="GAA09996.1"/>
    <property type="molecule type" value="Genomic_DNA"/>
</dbReference>
<name>F7VI01_9PROT</name>
<evidence type="ECO:0000313" key="2">
    <source>
        <dbReference type="Proteomes" id="UP000004319"/>
    </source>
</evidence>
<reference evidence="1 2" key="1">
    <citation type="journal article" date="2011" name="Biochem. Biophys. Res. Commun.">
        <title>Increased number of Arginine-based salt bridges contributes to the thermotolerance of thermotolerant acetic acid bacteria, Acetobacter tropicalis SKU1100.</title>
        <authorList>
            <person name="Matsutani M."/>
            <person name="Hirakawa H."/>
            <person name="Nishikura M."/>
            <person name="Soemphol W."/>
            <person name="Ali I.A.I."/>
            <person name="Yakushi T."/>
            <person name="Matsushita K."/>
        </authorList>
    </citation>
    <scope>NUCLEOTIDE SEQUENCE [LARGE SCALE GENOMIC DNA]</scope>
    <source>
        <strain evidence="1 2">NBRC 101654</strain>
    </source>
</reference>
<sequence length="50" mass="6042">MAGAIELSDITSQRKFVAFTGTEYEKMDDIKHSRHTWPFIRRDRDWRSRV</sequence>